<proteinExistence type="predicted"/>
<name>A0A7W4V194_9MICO</name>
<reference evidence="1 2" key="1">
    <citation type="submission" date="2020-08" db="EMBL/GenBank/DDBJ databases">
        <title>Sequencing the genomes of 1000 actinobacteria strains.</title>
        <authorList>
            <person name="Klenk H.-P."/>
        </authorList>
    </citation>
    <scope>NUCLEOTIDE SEQUENCE [LARGE SCALE GENOMIC DNA]</scope>
    <source>
        <strain evidence="1 2">DSM 27099</strain>
    </source>
</reference>
<dbReference type="EMBL" id="JACHWQ010000001">
    <property type="protein sequence ID" value="MBB2974991.1"/>
    <property type="molecule type" value="Genomic_DNA"/>
</dbReference>
<dbReference type="Proteomes" id="UP000529310">
    <property type="component" value="Unassembled WGS sequence"/>
</dbReference>
<keyword evidence="2" id="KW-1185">Reference proteome</keyword>
<organism evidence="1 2">
    <name type="scientific">Microbacterium endophyticum</name>
    <dbReference type="NCBI Taxonomy" id="1526412"/>
    <lineage>
        <taxon>Bacteria</taxon>
        <taxon>Bacillati</taxon>
        <taxon>Actinomycetota</taxon>
        <taxon>Actinomycetes</taxon>
        <taxon>Micrococcales</taxon>
        <taxon>Microbacteriaceae</taxon>
        <taxon>Microbacterium</taxon>
    </lineage>
</organism>
<evidence type="ECO:0000313" key="2">
    <source>
        <dbReference type="Proteomes" id="UP000529310"/>
    </source>
</evidence>
<evidence type="ECO:0000313" key="1">
    <source>
        <dbReference type="EMBL" id="MBB2974991.1"/>
    </source>
</evidence>
<accession>A0A7W4V194</accession>
<dbReference type="AlphaFoldDB" id="A0A7W4V194"/>
<comment type="caution">
    <text evidence="1">The sequence shown here is derived from an EMBL/GenBank/DDBJ whole genome shotgun (WGS) entry which is preliminary data.</text>
</comment>
<sequence length="45" mass="5187">MWSNTSRIVRCFASFENLFDMINIFLPESNGSGIKPGTVQIRRRP</sequence>
<gene>
    <name evidence="1" type="ORF">FHX49_000532</name>
</gene>
<protein>
    <submittedName>
        <fullName evidence="1">Uncharacterized protein</fullName>
    </submittedName>
</protein>